<proteinExistence type="predicted"/>
<keyword evidence="1" id="KW-1185">Reference proteome</keyword>
<dbReference type="AlphaFoldDB" id="A0A183BQ26"/>
<reference evidence="1" key="1">
    <citation type="submission" date="2014-05" db="EMBL/GenBank/DDBJ databases">
        <title>The genome and life-stage specific transcriptomes of Globodera pallida elucidate key aspects of plant parasitism by a cyst nematode.</title>
        <authorList>
            <person name="Cotton J.A."/>
            <person name="Lilley C.J."/>
            <person name="Jones L.M."/>
            <person name="Kikuchi T."/>
            <person name="Reid A.J."/>
            <person name="Thorpe P."/>
            <person name="Tsai I.J."/>
            <person name="Beasley H."/>
            <person name="Blok V."/>
            <person name="Cock P.J.A."/>
            <person name="Van den Akker S.E."/>
            <person name="Holroyd N."/>
            <person name="Hunt M."/>
            <person name="Mantelin S."/>
            <person name="Naghra H."/>
            <person name="Pain A."/>
            <person name="Palomares-Rius J.E."/>
            <person name="Zarowiecki M."/>
            <person name="Berriman M."/>
            <person name="Jones J.T."/>
            <person name="Urwin P.E."/>
        </authorList>
    </citation>
    <scope>NUCLEOTIDE SEQUENCE [LARGE SCALE GENOMIC DNA]</scope>
    <source>
        <strain evidence="1">Lindley</strain>
    </source>
</reference>
<name>A0A183BQ26_GLOPA</name>
<dbReference type="WBParaSite" id="GPLIN_000271200">
    <property type="protein sequence ID" value="GPLIN_000271200"/>
    <property type="gene ID" value="GPLIN_000271200"/>
</dbReference>
<dbReference type="Proteomes" id="UP000050741">
    <property type="component" value="Unassembled WGS sequence"/>
</dbReference>
<evidence type="ECO:0000313" key="1">
    <source>
        <dbReference type="Proteomes" id="UP000050741"/>
    </source>
</evidence>
<reference evidence="2" key="2">
    <citation type="submission" date="2016-06" db="UniProtKB">
        <authorList>
            <consortium name="WormBaseParasite"/>
        </authorList>
    </citation>
    <scope>IDENTIFICATION</scope>
</reference>
<evidence type="ECO:0000313" key="2">
    <source>
        <dbReference type="WBParaSite" id="GPLIN_000271200"/>
    </source>
</evidence>
<sequence>MSIDIQDSEALDDIKDVIERGDHRRQKDEAARTLCRRDTDRSKRTKATVFDGETTFCGGRSMHARKGQKVIII</sequence>
<accession>A0A183BQ26</accession>
<organism evidence="1 2">
    <name type="scientific">Globodera pallida</name>
    <name type="common">Potato cyst nematode worm</name>
    <name type="synonym">Heterodera pallida</name>
    <dbReference type="NCBI Taxonomy" id="36090"/>
    <lineage>
        <taxon>Eukaryota</taxon>
        <taxon>Metazoa</taxon>
        <taxon>Ecdysozoa</taxon>
        <taxon>Nematoda</taxon>
        <taxon>Chromadorea</taxon>
        <taxon>Rhabditida</taxon>
        <taxon>Tylenchina</taxon>
        <taxon>Tylenchomorpha</taxon>
        <taxon>Tylenchoidea</taxon>
        <taxon>Heteroderidae</taxon>
        <taxon>Heteroderinae</taxon>
        <taxon>Globodera</taxon>
    </lineage>
</organism>
<protein>
    <submittedName>
        <fullName evidence="2">DUF2191 domain-containing protein</fullName>
    </submittedName>
</protein>